<dbReference type="NCBIfam" id="TIGR00667">
    <property type="entry name" value="aat"/>
    <property type="match status" value="1"/>
</dbReference>
<comment type="catalytic activity">
    <reaction evidence="4">
        <text>N-terminal L-lysyl-[protein] + L-leucyl-tRNA(Leu) = N-terminal L-leucyl-L-lysyl-[protein] + tRNA(Leu) + H(+)</text>
        <dbReference type="Rhea" id="RHEA:12340"/>
        <dbReference type="Rhea" id="RHEA-COMP:9613"/>
        <dbReference type="Rhea" id="RHEA-COMP:9622"/>
        <dbReference type="Rhea" id="RHEA-COMP:12670"/>
        <dbReference type="Rhea" id="RHEA-COMP:12671"/>
        <dbReference type="ChEBI" id="CHEBI:15378"/>
        <dbReference type="ChEBI" id="CHEBI:65249"/>
        <dbReference type="ChEBI" id="CHEBI:78442"/>
        <dbReference type="ChEBI" id="CHEBI:78494"/>
        <dbReference type="ChEBI" id="CHEBI:133043"/>
        <dbReference type="EC" id="2.3.2.6"/>
    </reaction>
</comment>
<dbReference type="EMBL" id="JAFIRA010000002">
    <property type="protein sequence ID" value="MCJ2541637.1"/>
    <property type="molecule type" value="Genomic_DNA"/>
</dbReference>
<name>A0ABT0C770_THEVL</name>
<dbReference type="Proteomes" id="UP000830835">
    <property type="component" value="Unassembled WGS sequence"/>
</dbReference>
<evidence type="ECO:0000256" key="1">
    <source>
        <dbReference type="ARBA" id="ARBA00022490"/>
    </source>
</evidence>
<comment type="catalytic activity">
    <reaction evidence="4">
        <text>L-phenylalanyl-tRNA(Phe) + an N-terminal L-alpha-aminoacyl-[protein] = an N-terminal L-phenylalanyl-L-alpha-aminoacyl-[protein] + tRNA(Phe)</text>
        <dbReference type="Rhea" id="RHEA:43632"/>
        <dbReference type="Rhea" id="RHEA-COMP:9668"/>
        <dbReference type="Rhea" id="RHEA-COMP:9699"/>
        <dbReference type="Rhea" id="RHEA-COMP:10636"/>
        <dbReference type="Rhea" id="RHEA-COMP:10637"/>
        <dbReference type="ChEBI" id="CHEBI:78442"/>
        <dbReference type="ChEBI" id="CHEBI:78531"/>
        <dbReference type="ChEBI" id="CHEBI:78597"/>
        <dbReference type="ChEBI" id="CHEBI:83561"/>
        <dbReference type="EC" id="2.3.2.6"/>
    </reaction>
</comment>
<comment type="similarity">
    <text evidence="4">Belongs to the L/F-transferase family.</text>
</comment>
<organism evidence="5 6">
    <name type="scientific">Thermostichus vulcanus str. 'Rupite'</name>
    <dbReference type="NCBI Taxonomy" id="2813851"/>
    <lineage>
        <taxon>Bacteria</taxon>
        <taxon>Bacillati</taxon>
        <taxon>Cyanobacteriota</taxon>
        <taxon>Cyanophyceae</taxon>
        <taxon>Thermostichales</taxon>
        <taxon>Thermostichaceae</taxon>
        <taxon>Thermostichus</taxon>
    </lineage>
</organism>
<reference evidence="5" key="1">
    <citation type="submission" date="2021-02" db="EMBL/GenBank/DDBJ databases">
        <title>The CRISPR/cas machinery reduction and long-range gene transfer in the hot spring cyanobacterium Synechococcus.</title>
        <authorList>
            <person name="Dvorak P."/>
            <person name="Jahodarova E."/>
            <person name="Hasler P."/>
            <person name="Poulickova A."/>
        </authorList>
    </citation>
    <scope>NUCLEOTIDE SEQUENCE</scope>
    <source>
        <strain evidence="5">Rupite</strain>
    </source>
</reference>
<dbReference type="Pfam" id="PF03588">
    <property type="entry name" value="Leu_Phe_trans"/>
    <property type="match status" value="1"/>
</dbReference>
<dbReference type="EC" id="2.3.2.6" evidence="4"/>
<dbReference type="GO" id="GO:0008914">
    <property type="term" value="F:leucyl-tRNA--protein transferase activity"/>
    <property type="evidence" value="ECO:0007669"/>
    <property type="project" value="UniProtKB-EC"/>
</dbReference>
<keyword evidence="3 4" id="KW-0012">Acyltransferase</keyword>
<evidence type="ECO:0000256" key="2">
    <source>
        <dbReference type="ARBA" id="ARBA00022679"/>
    </source>
</evidence>
<dbReference type="Gene3D" id="3.40.630.70">
    <property type="entry name" value="Leucyl/phenylalanyl-tRNA-protein transferase, C-terminal domain"/>
    <property type="match status" value="1"/>
</dbReference>
<dbReference type="PANTHER" id="PTHR30098">
    <property type="entry name" value="LEUCYL/PHENYLALANYL-TRNA--PROTEIN TRANSFERASE"/>
    <property type="match status" value="1"/>
</dbReference>
<accession>A0ABT0C770</accession>
<protein>
    <recommendedName>
        <fullName evidence="4">Leucyl/phenylalanyl-tRNA--protein transferase</fullName>
        <ecNumber evidence="4">2.3.2.6</ecNumber>
    </recommendedName>
    <alternativeName>
        <fullName evidence="4">L/F-transferase</fullName>
    </alternativeName>
    <alternativeName>
        <fullName evidence="4">Leucyltransferase</fullName>
    </alternativeName>
    <alternativeName>
        <fullName evidence="4">Phenyalanyltransferase</fullName>
    </alternativeName>
</protein>
<dbReference type="InterPro" id="IPR016181">
    <property type="entry name" value="Acyl_CoA_acyltransferase"/>
</dbReference>
<keyword evidence="1 4" id="KW-0963">Cytoplasm</keyword>
<evidence type="ECO:0000313" key="6">
    <source>
        <dbReference type="Proteomes" id="UP000830835"/>
    </source>
</evidence>
<gene>
    <name evidence="4" type="primary">aat</name>
    <name evidence="5" type="ORF">JX360_01745</name>
</gene>
<comment type="subcellular location">
    <subcellularLocation>
        <location evidence="4">Cytoplasm</location>
    </subcellularLocation>
</comment>
<keyword evidence="6" id="KW-1185">Reference proteome</keyword>
<evidence type="ECO:0000256" key="4">
    <source>
        <dbReference type="HAMAP-Rule" id="MF_00688"/>
    </source>
</evidence>
<dbReference type="SUPFAM" id="SSF55729">
    <property type="entry name" value="Acyl-CoA N-acyltransferases (Nat)"/>
    <property type="match status" value="1"/>
</dbReference>
<comment type="caution">
    <text evidence="5">The sequence shown here is derived from an EMBL/GenBank/DDBJ whole genome shotgun (WGS) entry which is preliminary data.</text>
</comment>
<sequence length="197" mass="22120">MGKVSHSIDIAAILEGYAQGYFLMADEETGSLDWYGTERHTVIPLDERFHCPRSLRPLVRSERFQVQINAAFDQVVEGCAARPQTWISPQLKQIYRALHRAGFAHSFETWQGDTLAGGILGITIGAAFIGESMFYRIPNGSKVAMVKLVQHLRARGFRLFDAQLMNPHLARFGAFEMDGPAYWQLLQQCIGIPCTFA</sequence>
<dbReference type="InterPro" id="IPR042203">
    <property type="entry name" value="Leu/Phe-tRNA_Trfase_C"/>
</dbReference>
<keyword evidence="2 4" id="KW-0808">Transferase</keyword>
<evidence type="ECO:0000256" key="3">
    <source>
        <dbReference type="ARBA" id="ARBA00023315"/>
    </source>
</evidence>
<comment type="catalytic activity">
    <reaction evidence="4">
        <text>N-terminal L-arginyl-[protein] + L-leucyl-tRNA(Leu) = N-terminal L-leucyl-L-arginyl-[protein] + tRNA(Leu) + H(+)</text>
        <dbReference type="Rhea" id="RHEA:50416"/>
        <dbReference type="Rhea" id="RHEA-COMP:9613"/>
        <dbReference type="Rhea" id="RHEA-COMP:9622"/>
        <dbReference type="Rhea" id="RHEA-COMP:12672"/>
        <dbReference type="Rhea" id="RHEA-COMP:12673"/>
        <dbReference type="ChEBI" id="CHEBI:15378"/>
        <dbReference type="ChEBI" id="CHEBI:64719"/>
        <dbReference type="ChEBI" id="CHEBI:78442"/>
        <dbReference type="ChEBI" id="CHEBI:78494"/>
        <dbReference type="ChEBI" id="CHEBI:133044"/>
        <dbReference type="EC" id="2.3.2.6"/>
    </reaction>
</comment>
<dbReference type="HAMAP" id="MF_00688">
    <property type="entry name" value="Leu_Phe_trans"/>
    <property type="match status" value="1"/>
</dbReference>
<evidence type="ECO:0000313" key="5">
    <source>
        <dbReference type="EMBL" id="MCJ2541637.1"/>
    </source>
</evidence>
<comment type="function">
    <text evidence="4">Functions in the N-end rule pathway of protein degradation where it conjugates Leu, Phe and, less efficiently, Met from aminoacyl-tRNAs to the N-termini of proteins containing an N-terminal arginine or lysine.</text>
</comment>
<dbReference type="PANTHER" id="PTHR30098:SF2">
    <property type="entry name" value="LEUCYL_PHENYLALANYL-TRNA--PROTEIN TRANSFERASE"/>
    <property type="match status" value="1"/>
</dbReference>
<proteinExistence type="inferred from homology"/>
<dbReference type="InterPro" id="IPR004616">
    <property type="entry name" value="Leu/Phe-tRNA_Trfase"/>
</dbReference>